<dbReference type="OrthoDB" id="1002634at2759"/>
<dbReference type="AlphaFoldDB" id="A0A5B6WE05"/>
<sequence length="147" mass="16377">MDEYVLHVGNRHHRHGFKAFLTKRFKISRQGYVKFRKGASLTASTPLEVVPRIKLGVTLKWGSISSTTMHLWGLNSLRKDLGRELIHGEYNRTVISVVGMEGVGRTTLAKKVADEQIATGHFDCHAWITVSIIQGGGSTKDHDKAIL</sequence>
<reference evidence="3" key="1">
    <citation type="journal article" date="2019" name="Plant Biotechnol. J.">
        <title>Genome sequencing of the Australian wild diploid species Gossypium australe highlights disease resistance and delayed gland morphogenesis.</title>
        <authorList>
            <person name="Cai Y."/>
            <person name="Cai X."/>
            <person name="Wang Q."/>
            <person name="Wang P."/>
            <person name="Zhang Y."/>
            <person name="Cai C."/>
            <person name="Xu Y."/>
            <person name="Wang K."/>
            <person name="Zhou Z."/>
            <person name="Wang C."/>
            <person name="Geng S."/>
            <person name="Li B."/>
            <person name="Dong Q."/>
            <person name="Hou Y."/>
            <person name="Wang H."/>
            <person name="Ai P."/>
            <person name="Liu Z."/>
            <person name="Yi F."/>
            <person name="Sun M."/>
            <person name="An G."/>
            <person name="Cheng J."/>
            <person name="Zhang Y."/>
            <person name="Shi Q."/>
            <person name="Xie Y."/>
            <person name="Shi X."/>
            <person name="Chang Y."/>
            <person name="Huang F."/>
            <person name="Chen Y."/>
            <person name="Hong S."/>
            <person name="Mi L."/>
            <person name="Sun Q."/>
            <person name="Zhang L."/>
            <person name="Zhou B."/>
            <person name="Peng R."/>
            <person name="Zhang X."/>
            <person name="Liu F."/>
        </authorList>
    </citation>
    <scope>NUCLEOTIDE SEQUENCE [LARGE SCALE GENOMIC DNA]</scope>
    <source>
        <strain evidence="3">cv. PA1801</strain>
    </source>
</reference>
<evidence type="ECO:0000313" key="2">
    <source>
        <dbReference type="EMBL" id="KAA3479388.1"/>
    </source>
</evidence>
<dbReference type="GO" id="GO:0043531">
    <property type="term" value="F:ADP binding"/>
    <property type="evidence" value="ECO:0007669"/>
    <property type="project" value="InterPro"/>
</dbReference>
<dbReference type="InterPro" id="IPR002182">
    <property type="entry name" value="NB-ARC"/>
</dbReference>
<comment type="caution">
    <text evidence="2">The sequence shown here is derived from an EMBL/GenBank/DDBJ whole genome shotgun (WGS) entry which is preliminary data.</text>
</comment>
<dbReference type="InterPro" id="IPR027417">
    <property type="entry name" value="P-loop_NTPase"/>
</dbReference>
<dbReference type="EMBL" id="SMMG02000003">
    <property type="protein sequence ID" value="KAA3479388.1"/>
    <property type="molecule type" value="Genomic_DNA"/>
</dbReference>
<evidence type="ECO:0000259" key="1">
    <source>
        <dbReference type="Pfam" id="PF00931"/>
    </source>
</evidence>
<dbReference type="Gene3D" id="3.40.50.300">
    <property type="entry name" value="P-loop containing nucleotide triphosphate hydrolases"/>
    <property type="match status" value="1"/>
</dbReference>
<proteinExistence type="predicted"/>
<dbReference type="SUPFAM" id="SSF52540">
    <property type="entry name" value="P-loop containing nucleoside triphosphate hydrolases"/>
    <property type="match status" value="1"/>
</dbReference>
<name>A0A5B6WE05_9ROSI</name>
<dbReference type="Pfam" id="PF00931">
    <property type="entry name" value="NB-ARC"/>
    <property type="match status" value="1"/>
</dbReference>
<gene>
    <name evidence="2" type="ORF">EPI10_019900</name>
</gene>
<organism evidence="2 3">
    <name type="scientific">Gossypium australe</name>
    <dbReference type="NCBI Taxonomy" id="47621"/>
    <lineage>
        <taxon>Eukaryota</taxon>
        <taxon>Viridiplantae</taxon>
        <taxon>Streptophyta</taxon>
        <taxon>Embryophyta</taxon>
        <taxon>Tracheophyta</taxon>
        <taxon>Spermatophyta</taxon>
        <taxon>Magnoliopsida</taxon>
        <taxon>eudicotyledons</taxon>
        <taxon>Gunneridae</taxon>
        <taxon>Pentapetalae</taxon>
        <taxon>rosids</taxon>
        <taxon>malvids</taxon>
        <taxon>Malvales</taxon>
        <taxon>Malvaceae</taxon>
        <taxon>Malvoideae</taxon>
        <taxon>Gossypium</taxon>
    </lineage>
</organism>
<dbReference type="PANTHER" id="PTHR19338">
    <property type="entry name" value="TRANSLOCASE OF INNER MITOCHONDRIAL MEMBRANE 13 HOMOLOG"/>
    <property type="match status" value="1"/>
</dbReference>
<evidence type="ECO:0000313" key="3">
    <source>
        <dbReference type="Proteomes" id="UP000325315"/>
    </source>
</evidence>
<protein>
    <submittedName>
        <fullName evidence="2">Disease resistance protein RPM1</fullName>
    </submittedName>
</protein>
<dbReference type="Proteomes" id="UP000325315">
    <property type="component" value="Unassembled WGS sequence"/>
</dbReference>
<keyword evidence="3" id="KW-1185">Reference proteome</keyword>
<dbReference type="PANTHER" id="PTHR19338:SF32">
    <property type="entry name" value="OS06G0287500 PROTEIN"/>
    <property type="match status" value="1"/>
</dbReference>
<accession>A0A5B6WE05</accession>
<feature type="domain" description="NB-ARC" evidence="1">
    <location>
        <begin position="84"/>
        <end position="131"/>
    </location>
</feature>